<dbReference type="SUPFAM" id="SSF55347">
    <property type="entry name" value="Glyceraldehyde-3-phosphate dehydrogenase-like, C-terminal domain"/>
    <property type="match status" value="1"/>
</dbReference>
<organism evidence="5 6">
    <name type="scientific">Pseudonocardia sulfidoxydans NBRC 16205</name>
    <dbReference type="NCBI Taxonomy" id="1223511"/>
    <lineage>
        <taxon>Bacteria</taxon>
        <taxon>Bacillati</taxon>
        <taxon>Actinomycetota</taxon>
        <taxon>Actinomycetes</taxon>
        <taxon>Pseudonocardiales</taxon>
        <taxon>Pseudonocardiaceae</taxon>
        <taxon>Pseudonocardia</taxon>
    </lineage>
</organism>
<dbReference type="GO" id="GO:0016491">
    <property type="term" value="F:oxidoreductase activity"/>
    <property type="evidence" value="ECO:0007669"/>
    <property type="project" value="UniProtKB-KW"/>
</dbReference>
<evidence type="ECO:0000256" key="1">
    <source>
        <dbReference type="ARBA" id="ARBA00010928"/>
    </source>
</evidence>
<accession>A0A511DN79</accession>
<dbReference type="OrthoDB" id="9815825at2"/>
<dbReference type="PANTHER" id="PTHR22604:SF105">
    <property type="entry name" value="TRANS-1,2-DIHYDROBENZENE-1,2-DIOL DEHYDROGENASE"/>
    <property type="match status" value="1"/>
</dbReference>
<comment type="similarity">
    <text evidence="1">Belongs to the Gfo/Idh/MocA family.</text>
</comment>
<keyword evidence="6" id="KW-1185">Reference proteome</keyword>
<dbReference type="InterPro" id="IPR055170">
    <property type="entry name" value="GFO_IDH_MocA-like_dom"/>
</dbReference>
<dbReference type="InterPro" id="IPR050984">
    <property type="entry name" value="Gfo/Idh/MocA_domain"/>
</dbReference>
<dbReference type="PANTHER" id="PTHR22604">
    <property type="entry name" value="OXIDOREDUCTASES"/>
    <property type="match status" value="1"/>
</dbReference>
<name>A0A511DN79_9PSEU</name>
<evidence type="ECO:0000313" key="6">
    <source>
        <dbReference type="Proteomes" id="UP000321685"/>
    </source>
</evidence>
<evidence type="ECO:0000313" key="5">
    <source>
        <dbReference type="EMBL" id="GEL26271.1"/>
    </source>
</evidence>
<gene>
    <name evidence="5" type="ORF">PSU4_52250</name>
</gene>
<protein>
    <submittedName>
        <fullName evidence="5">Putative oxidoreductase</fullName>
    </submittedName>
</protein>
<dbReference type="Pfam" id="PF01408">
    <property type="entry name" value="GFO_IDH_MocA"/>
    <property type="match status" value="1"/>
</dbReference>
<dbReference type="Pfam" id="PF22725">
    <property type="entry name" value="GFO_IDH_MocA_C3"/>
    <property type="match status" value="1"/>
</dbReference>
<dbReference type="RefSeq" id="WP_147113964.1">
    <property type="nucleotide sequence ID" value="NZ_BJVJ01000082.1"/>
</dbReference>
<dbReference type="InterPro" id="IPR036291">
    <property type="entry name" value="NAD(P)-bd_dom_sf"/>
</dbReference>
<dbReference type="Gene3D" id="3.40.50.720">
    <property type="entry name" value="NAD(P)-binding Rossmann-like Domain"/>
    <property type="match status" value="1"/>
</dbReference>
<evidence type="ECO:0000259" key="4">
    <source>
        <dbReference type="Pfam" id="PF22725"/>
    </source>
</evidence>
<feature type="domain" description="GFO/IDH/MocA-like oxidoreductase" evidence="4">
    <location>
        <begin position="140"/>
        <end position="254"/>
    </location>
</feature>
<dbReference type="AlphaFoldDB" id="A0A511DN79"/>
<dbReference type="InterPro" id="IPR000683">
    <property type="entry name" value="Gfo/Idh/MocA-like_OxRdtase_N"/>
</dbReference>
<dbReference type="SUPFAM" id="SSF51735">
    <property type="entry name" value="NAD(P)-binding Rossmann-fold domains"/>
    <property type="match status" value="1"/>
</dbReference>
<evidence type="ECO:0000259" key="3">
    <source>
        <dbReference type="Pfam" id="PF01408"/>
    </source>
</evidence>
<evidence type="ECO:0000256" key="2">
    <source>
        <dbReference type="ARBA" id="ARBA00023002"/>
    </source>
</evidence>
<reference evidence="5 6" key="1">
    <citation type="submission" date="2019-07" db="EMBL/GenBank/DDBJ databases">
        <title>Whole genome shotgun sequence of Pseudonocardia sulfidoxydans NBRC 16205.</title>
        <authorList>
            <person name="Hosoyama A."/>
            <person name="Uohara A."/>
            <person name="Ohji S."/>
            <person name="Ichikawa N."/>
        </authorList>
    </citation>
    <scope>NUCLEOTIDE SEQUENCE [LARGE SCALE GENOMIC DNA]</scope>
    <source>
        <strain evidence="5 6">NBRC 16205</strain>
    </source>
</reference>
<sequence length="338" mass="35835">MATEKTAERGTVRWGIVGPGRIAAKVVRDFGHLDAAEPVAVASRDAHRAAAFAAEHGIARPHGSYRAILDDDEVDAVYIATPHPQHRAIALAAIAAGKAVLVEKAFTVTPAATREVADAARAAGVFAMEAMWTRFQPAIVKLRELIADGAIGEVRSVQADLGVSQPYNPADRYYDPKVGGGALFDLTVYPISFAQMVLGEPDEVVARGLLAPSGVDTEESVLLTFPGGRTATLFTSLRCLTPGQARVVGTEGWIDVPPRFHHPDRGVLRRHGKDPEEFLAPATGGGYFHELEEVTAGLLAGRTESTVMPLADTIAVQDVMGLVAEQLGIDPQEGPAEL</sequence>
<dbReference type="GO" id="GO:0000166">
    <property type="term" value="F:nucleotide binding"/>
    <property type="evidence" value="ECO:0007669"/>
    <property type="project" value="InterPro"/>
</dbReference>
<proteinExistence type="inferred from homology"/>
<dbReference type="EMBL" id="BJVJ01000082">
    <property type="protein sequence ID" value="GEL26271.1"/>
    <property type="molecule type" value="Genomic_DNA"/>
</dbReference>
<dbReference type="Gene3D" id="3.30.360.10">
    <property type="entry name" value="Dihydrodipicolinate Reductase, domain 2"/>
    <property type="match status" value="1"/>
</dbReference>
<feature type="domain" description="Gfo/Idh/MocA-like oxidoreductase N-terminal" evidence="3">
    <location>
        <begin position="12"/>
        <end position="128"/>
    </location>
</feature>
<comment type="caution">
    <text evidence="5">The sequence shown here is derived from an EMBL/GenBank/DDBJ whole genome shotgun (WGS) entry which is preliminary data.</text>
</comment>
<keyword evidence="2" id="KW-0560">Oxidoreductase</keyword>
<dbReference type="Proteomes" id="UP000321685">
    <property type="component" value="Unassembled WGS sequence"/>
</dbReference>